<accession>A0ABW1EJC6</accession>
<feature type="transmembrane region" description="Helical" evidence="1">
    <location>
        <begin position="115"/>
        <end position="135"/>
    </location>
</feature>
<reference evidence="3" key="1">
    <citation type="journal article" date="2019" name="Int. J. Syst. Evol. Microbiol.">
        <title>The Global Catalogue of Microorganisms (GCM) 10K type strain sequencing project: providing services to taxonomists for standard genome sequencing and annotation.</title>
        <authorList>
            <consortium name="The Broad Institute Genomics Platform"/>
            <consortium name="The Broad Institute Genome Sequencing Center for Infectious Disease"/>
            <person name="Wu L."/>
            <person name="Ma J."/>
        </authorList>
    </citation>
    <scope>NUCLEOTIDE SEQUENCE [LARGE SCALE GENOMIC DNA]</scope>
    <source>
        <strain evidence="3">JCM 4087</strain>
    </source>
</reference>
<evidence type="ECO:0000256" key="1">
    <source>
        <dbReference type="SAM" id="Phobius"/>
    </source>
</evidence>
<feature type="transmembrane region" description="Helical" evidence="1">
    <location>
        <begin position="59"/>
        <end position="81"/>
    </location>
</feature>
<dbReference type="Proteomes" id="UP001596091">
    <property type="component" value="Unassembled WGS sequence"/>
</dbReference>
<name>A0ABW1EJC6_9BACT</name>
<keyword evidence="1" id="KW-0472">Membrane</keyword>
<comment type="caution">
    <text evidence="2">The sequence shown here is derived from an EMBL/GenBank/DDBJ whole genome shotgun (WGS) entry which is preliminary data.</text>
</comment>
<protein>
    <submittedName>
        <fullName evidence="2">Uncharacterized protein</fullName>
    </submittedName>
</protein>
<keyword evidence="3" id="KW-1185">Reference proteome</keyword>
<keyword evidence="1" id="KW-1133">Transmembrane helix</keyword>
<sequence>MIELNSRRASDGFPFQSSFFANPPFRSYFFVWDTLLLCATLAILGFVVIKYWSSLQAVSIFWLGLAGFCMITLWVMALRCYRRIHVILRNDEVSTVSEDSFLGVAISSAAGMIQWGLFFAYMMTAGVLMQLAVILSGR</sequence>
<feature type="transmembrane region" description="Helical" evidence="1">
    <location>
        <begin position="29"/>
        <end position="53"/>
    </location>
</feature>
<keyword evidence="1" id="KW-0812">Transmembrane</keyword>
<dbReference type="EMBL" id="JBHSPH010000008">
    <property type="protein sequence ID" value="MFC5863941.1"/>
    <property type="molecule type" value="Genomic_DNA"/>
</dbReference>
<evidence type="ECO:0000313" key="3">
    <source>
        <dbReference type="Proteomes" id="UP001596091"/>
    </source>
</evidence>
<gene>
    <name evidence="2" type="ORF">ACFPT7_16675</name>
</gene>
<proteinExistence type="predicted"/>
<dbReference type="RefSeq" id="WP_263341196.1">
    <property type="nucleotide sequence ID" value="NZ_JAGSYH010000006.1"/>
</dbReference>
<evidence type="ECO:0000313" key="2">
    <source>
        <dbReference type="EMBL" id="MFC5863941.1"/>
    </source>
</evidence>
<organism evidence="2 3">
    <name type="scientific">Acidicapsa dinghuensis</name>
    <dbReference type="NCBI Taxonomy" id="2218256"/>
    <lineage>
        <taxon>Bacteria</taxon>
        <taxon>Pseudomonadati</taxon>
        <taxon>Acidobacteriota</taxon>
        <taxon>Terriglobia</taxon>
        <taxon>Terriglobales</taxon>
        <taxon>Acidobacteriaceae</taxon>
        <taxon>Acidicapsa</taxon>
    </lineage>
</organism>